<dbReference type="HOGENOM" id="CLU_3235214_0_0_9"/>
<comment type="caution">
    <text evidence="1">The sequence shown here is derived from an EMBL/GenBank/DDBJ whole genome shotgun (WGS) entry which is preliminary data.</text>
</comment>
<gene>
    <name evidence="1" type="ORF">HMPREF0528_1376</name>
</gene>
<evidence type="ECO:0000313" key="2">
    <source>
        <dbReference type="Proteomes" id="UP000003491"/>
    </source>
</evidence>
<organism evidence="1 2">
    <name type="scientific">Lactobacillus johnsonii ATCC 33200</name>
    <dbReference type="NCBI Taxonomy" id="525330"/>
    <lineage>
        <taxon>Bacteria</taxon>
        <taxon>Bacillati</taxon>
        <taxon>Bacillota</taxon>
        <taxon>Bacilli</taxon>
        <taxon>Lactobacillales</taxon>
        <taxon>Lactobacillaceae</taxon>
        <taxon>Lactobacillus</taxon>
    </lineage>
</organism>
<dbReference type="AlphaFoldDB" id="C2E6K2"/>
<sequence>MLILIDELKQYAIDLLQKLFDMNFYFYGEFLEERGAFISDKYY</sequence>
<dbReference type="EMBL" id="ACGR01000038">
    <property type="protein sequence ID" value="EEJ59569.1"/>
    <property type="molecule type" value="Genomic_DNA"/>
</dbReference>
<accession>C2E6K2</accession>
<reference evidence="1 2" key="1">
    <citation type="submission" date="2009-01" db="EMBL/GenBank/DDBJ databases">
        <authorList>
            <person name="Qin X."/>
            <person name="Bachman B."/>
            <person name="Battles P."/>
            <person name="Bell A."/>
            <person name="Bess C."/>
            <person name="Bickham C."/>
            <person name="Chaboub L."/>
            <person name="Chen D."/>
            <person name="Coyle M."/>
            <person name="Deiros D.R."/>
            <person name="Dinh H."/>
            <person name="Forbes L."/>
            <person name="Fowler G."/>
            <person name="Francisco L."/>
            <person name="Fu Q."/>
            <person name="Gubbala S."/>
            <person name="Hale W."/>
            <person name="Han Y."/>
            <person name="Hemphill L."/>
            <person name="Highlander S.K."/>
            <person name="Hirani K."/>
            <person name="Hogues M."/>
            <person name="Jackson L."/>
            <person name="Jakkamsetti A."/>
            <person name="Javaid M."/>
            <person name="Jiang H."/>
            <person name="Korchina V."/>
            <person name="Kovar C."/>
            <person name="Lara F."/>
            <person name="Lee S."/>
            <person name="Mata R."/>
            <person name="Mathew T."/>
            <person name="Moen C."/>
            <person name="Morales K."/>
            <person name="Munidasa M."/>
            <person name="Nazareth L."/>
            <person name="Ngo R."/>
            <person name="Nguyen L."/>
            <person name="Okwuonu G."/>
            <person name="Ongeri F."/>
            <person name="Patil S."/>
            <person name="Petrosino J."/>
            <person name="Pham C."/>
            <person name="Pham P."/>
            <person name="Pu L.-L."/>
            <person name="Puazo M."/>
            <person name="Raj R."/>
            <person name="Reid J."/>
            <person name="Rouhana J."/>
            <person name="Saada N."/>
            <person name="Shang Y."/>
            <person name="Simmons D."/>
            <person name="Thornton R."/>
            <person name="Warren J."/>
            <person name="Weissenberger G."/>
            <person name="Zhang J."/>
            <person name="Zhang L."/>
            <person name="Zhou C."/>
            <person name="Zhu D."/>
            <person name="Muzny D."/>
            <person name="Worley K."/>
            <person name="Gibbs R."/>
        </authorList>
    </citation>
    <scope>NUCLEOTIDE SEQUENCE [LARGE SCALE GENOMIC DNA]</scope>
    <source>
        <strain evidence="1 2">ATCC 33200</strain>
    </source>
</reference>
<evidence type="ECO:0000313" key="1">
    <source>
        <dbReference type="EMBL" id="EEJ59569.1"/>
    </source>
</evidence>
<dbReference type="Proteomes" id="UP000003491">
    <property type="component" value="Unassembled WGS sequence"/>
</dbReference>
<name>C2E6K2_LACJH</name>
<proteinExistence type="predicted"/>
<protein>
    <submittedName>
        <fullName evidence="1">Uncharacterized protein</fullName>
    </submittedName>
</protein>